<proteinExistence type="predicted"/>
<gene>
    <name evidence="2" type="ORF">BEMITA_LOCUS5648</name>
</gene>
<dbReference type="AlphaFoldDB" id="A0A9P0F0C4"/>
<feature type="chain" id="PRO_5040431979" description="Envelope protein" evidence="1">
    <location>
        <begin position="20"/>
        <end position="444"/>
    </location>
</feature>
<evidence type="ECO:0000256" key="1">
    <source>
        <dbReference type="SAM" id="SignalP"/>
    </source>
</evidence>
<keyword evidence="3" id="KW-1185">Reference proteome</keyword>
<sequence>MAFPHIILVPLLLYVLFQSEPVEPCTEIRDSSMMTYKTNRQAYIVETEIVVPLVLDLVQEYVICGKRYKSNTLATLFKNATEPRSRSKRLAPLIPIAMAVGAGLVTAAWAGYSYASINGKIDELREGLKQETNYLKQVFAEDQEKNAQAFLAVRREFAQLAAVSRETTCNVQTNFSMLVYEHYFYQEFDDIISSLRNERLTSSIIPPNQMLALVRSLPILQDTIYVESPYMLYFTGKITFNLAEMSGDILRGVLILPIIKNRRNIHFTVATREINSRLTVFKPVYITDPGQKSVDQCHHELDTYFCSEADLQPIQMTRLDAPILYADGMVLLNTGTRAEIKDKKNNDTLKTVIGPAICTTEETSTVIYGNRVLYTKTSAFHVKHETVEFDVDPFPITLELPAYTPLRFDRETAIEPASFRWQGSYNCHPGDHDCCHSVLSIPRY</sequence>
<protein>
    <recommendedName>
        <fullName evidence="4">Envelope protein</fullName>
    </recommendedName>
</protein>
<dbReference type="KEGG" id="btab:109029965"/>
<feature type="signal peptide" evidence="1">
    <location>
        <begin position="1"/>
        <end position="19"/>
    </location>
</feature>
<evidence type="ECO:0000313" key="3">
    <source>
        <dbReference type="Proteomes" id="UP001152759"/>
    </source>
</evidence>
<name>A0A9P0F0C4_BEMTA</name>
<dbReference type="Proteomes" id="UP001152759">
    <property type="component" value="Chromosome 3"/>
</dbReference>
<reference evidence="2" key="1">
    <citation type="submission" date="2021-12" db="EMBL/GenBank/DDBJ databases">
        <authorList>
            <person name="King R."/>
        </authorList>
    </citation>
    <scope>NUCLEOTIDE SEQUENCE</scope>
</reference>
<keyword evidence="1" id="KW-0732">Signal</keyword>
<accession>A0A9P0F0C4</accession>
<evidence type="ECO:0008006" key="4">
    <source>
        <dbReference type="Google" id="ProtNLM"/>
    </source>
</evidence>
<organism evidence="2 3">
    <name type="scientific">Bemisia tabaci</name>
    <name type="common">Sweetpotato whitefly</name>
    <name type="synonym">Aleurodes tabaci</name>
    <dbReference type="NCBI Taxonomy" id="7038"/>
    <lineage>
        <taxon>Eukaryota</taxon>
        <taxon>Metazoa</taxon>
        <taxon>Ecdysozoa</taxon>
        <taxon>Arthropoda</taxon>
        <taxon>Hexapoda</taxon>
        <taxon>Insecta</taxon>
        <taxon>Pterygota</taxon>
        <taxon>Neoptera</taxon>
        <taxon>Paraneoptera</taxon>
        <taxon>Hemiptera</taxon>
        <taxon>Sternorrhyncha</taxon>
        <taxon>Aleyrodoidea</taxon>
        <taxon>Aleyrodidae</taxon>
        <taxon>Aleyrodinae</taxon>
        <taxon>Bemisia</taxon>
    </lineage>
</organism>
<evidence type="ECO:0000313" key="2">
    <source>
        <dbReference type="EMBL" id="CAH0386548.1"/>
    </source>
</evidence>
<dbReference type="EMBL" id="OU963864">
    <property type="protein sequence ID" value="CAH0386548.1"/>
    <property type="molecule type" value="Genomic_DNA"/>
</dbReference>